<dbReference type="GO" id="GO:0003700">
    <property type="term" value="F:DNA-binding transcription factor activity"/>
    <property type="evidence" value="ECO:0007669"/>
    <property type="project" value="TreeGrafter"/>
</dbReference>
<dbReference type="GO" id="GO:0000976">
    <property type="term" value="F:transcription cis-regulatory region binding"/>
    <property type="evidence" value="ECO:0007669"/>
    <property type="project" value="TreeGrafter"/>
</dbReference>
<dbReference type="FunFam" id="1.10.10.60:FF:000141">
    <property type="entry name" value="TetR family transcriptional regulator"/>
    <property type="match status" value="1"/>
</dbReference>
<gene>
    <name evidence="6" type="ORF">C7453_11098</name>
</gene>
<proteinExistence type="predicted"/>
<dbReference type="PROSITE" id="PS50977">
    <property type="entry name" value="HTH_TETR_2"/>
    <property type="match status" value="1"/>
</dbReference>
<dbReference type="AlphaFoldDB" id="A0A370FZP5"/>
<dbReference type="SUPFAM" id="SSF48498">
    <property type="entry name" value="Tetracyclin repressor-like, C-terminal domain"/>
    <property type="match status" value="1"/>
</dbReference>
<keyword evidence="7" id="KW-1185">Reference proteome</keyword>
<evidence type="ECO:0000259" key="5">
    <source>
        <dbReference type="PROSITE" id="PS50977"/>
    </source>
</evidence>
<dbReference type="Pfam" id="PF00440">
    <property type="entry name" value="TetR_N"/>
    <property type="match status" value="1"/>
</dbReference>
<protein>
    <submittedName>
        <fullName evidence="6">TetR family transcriptional regulator</fullName>
    </submittedName>
</protein>
<dbReference type="Gene3D" id="1.10.10.60">
    <property type="entry name" value="Homeodomain-like"/>
    <property type="match status" value="1"/>
</dbReference>
<accession>A0A370FZP5</accession>
<comment type="caution">
    <text evidence="6">The sequence shown here is derived from an EMBL/GenBank/DDBJ whole genome shotgun (WGS) entry which is preliminary data.</text>
</comment>
<reference evidence="6 7" key="1">
    <citation type="submission" date="2018-07" db="EMBL/GenBank/DDBJ databases">
        <title>Genomic Encyclopedia of Type Strains, Phase IV (KMG-IV): sequencing the most valuable type-strain genomes for metagenomic binning, comparative biology and taxonomic classification.</title>
        <authorList>
            <person name="Goeker M."/>
        </authorList>
    </citation>
    <scope>NUCLEOTIDE SEQUENCE [LARGE SCALE GENOMIC DNA]</scope>
    <source>
        <strain evidence="6 7">DSM 5603</strain>
    </source>
</reference>
<dbReference type="PRINTS" id="PR00455">
    <property type="entry name" value="HTHTETR"/>
</dbReference>
<dbReference type="EMBL" id="QQAW01000010">
    <property type="protein sequence ID" value="RDI36430.1"/>
    <property type="molecule type" value="Genomic_DNA"/>
</dbReference>
<dbReference type="InterPro" id="IPR039536">
    <property type="entry name" value="TetR_C_Proteobacteria"/>
</dbReference>
<dbReference type="PANTHER" id="PTHR30055:SF146">
    <property type="entry name" value="HTH-TYPE TRANSCRIPTIONAL DUAL REGULATOR CECR"/>
    <property type="match status" value="1"/>
</dbReference>
<evidence type="ECO:0000256" key="2">
    <source>
        <dbReference type="ARBA" id="ARBA00023125"/>
    </source>
</evidence>
<evidence type="ECO:0000256" key="1">
    <source>
        <dbReference type="ARBA" id="ARBA00023015"/>
    </source>
</evidence>
<evidence type="ECO:0000313" key="7">
    <source>
        <dbReference type="Proteomes" id="UP000254958"/>
    </source>
</evidence>
<dbReference type="Proteomes" id="UP000254958">
    <property type="component" value="Unassembled WGS sequence"/>
</dbReference>
<feature type="domain" description="HTH tetR-type" evidence="5">
    <location>
        <begin position="26"/>
        <end position="86"/>
    </location>
</feature>
<organism evidence="6 7">
    <name type="scientific">Gluconacetobacter liquefaciens</name>
    <name type="common">Acetobacter liquefaciens</name>
    <dbReference type="NCBI Taxonomy" id="89584"/>
    <lineage>
        <taxon>Bacteria</taxon>
        <taxon>Pseudomonadati</taxon>
        <taxon>Pseudomonadota</taxon>
        <taxon>Alphaproteobacteria</taxon>
        <taxon>Acetobacterales</taxon>
        <taxon>Acetobacteraceae</taxon>
        <taxon>Gluconacetobacter</taxon>
    </lineage>
</organism>
<name>A0A370FZP5_GLULI</name>
<dbReference type="InterPro" id="IPR050109">
    <property type="entry name" value="HTH-type_TetR-like_transc_reg"/>
</dbReference>
<dbReference type="PANTHER" id="PTHR30055">
    <property type="entry name" value="HTH-TYPE TRANSCRIPTIONAL REGULATOR RUTR"/>
    <property type="match status" value="1"/>
</dbReference>
<sequence>MVAGGSVRTMSAVQSPNVPVLPGISSAKRRQIMDGAARIFAEHGYEGASMSQIARDAGVSKGTLYNYYDSKASLFAAFIEECACEKLPKLFETIGEAQSPEATLEGIATAMIRLTTSPLSLMLNRIVISEAATFPHLAETFWQVGPCKAVGILADWLRARTSEGILDVPDPELAAELFYALCQTRITWRKRLQLPVDADPAHIAMIARTVTRMFLNTFQVGKGPPVPEPVRDEAV</sequence>
<feature type="DNA-binding region" description="H-T-H motif" evidence="4">
    <location>
        <begin position="49"/>
        <end position="68"/>
    </location>
</feature>
<dbReference type="Pfam" id="PF14246">
    <property type="entry name" value="TetR_C_7"/>
    <property type="match status" value="1"/>
</dbReference>
<dbReference type="InterPro" id="IPR001647">
    <property type="entry name" value="HTH_TetR"/>
</dbReference>
<dbReference type="SUPFAM" id="SSF46689">
    <property type="entry name" value="Homeodomain-like"/>
    <property type="match status" value="1"/>
</dbReference>
<dbReference type="InterPro" id="IPR036271">
    <property type="entry name" value="Tet_transcr_reg_TetR-rel_C_sf"/>
</dbReference>
<evidence type="ECO:0000256" key="4">
    <source>
        <dbReference type="PROSITE-ProRule" id="PRU00335"/>
    </source>
</evidence>
<keyword evidence="3" id="KW-0804">Transcription</keyword>
<dbReference type="Gene3D" id="1.10.357.10">
    <property type="entry name" value="Tetracycline Repressor, domain 2"/>
    <property type="match status" value="1"/>
</dbReference>
<dbReference type="InterPro" id="IPR009057">
    <property type="entry name" value="Homeodomain-like_sf"/>
</dbReference>
<evidence type="ECO:0000313" key="6">
    <source>
        <dbReference type="EMBL" id="RDI36430.1"/>
    </source>
</evidence>
<evidence type="ECO:0000256" key="3">
    <source>
        <dbReference type="ARBA" id="ARBA00023163"/>
    </source>
</evidence>
<keyword evidence="1" id="KW-0805">Transcription regulation</keyword>
<keyword evidence="2 4" id="KW-0238">DNA-binding</keyword>